<reference evidence="4 5" key="1">
    <citation type="submission" date="2018-11" db="EMBL/GenBank/DDBJ databases">
        <title>Complete genome sequence of Paenibacillus baekrokdamisoli strain KCTC 33723.</title>
        <authorList>
            <person name="Kang S.W."/>
            <person name="Lee K.C."/>
            <person name="Kim K.K."/>
            <person name="Kim J.S."/>
            <person name="Kim D.S."/>
            <person name="Ko S.H."/>
            <person name="Yang S.H."/>
            <person name="Lee J.S."/>
        </authorList>
    </citation>
    <scope>NUCLEOTIDE SEQUENCE [LARGE SCALE GENOMIC DNA]</scope>
    <source>
        <strain evidence="4 5">KCTC 33723</strain>
    </source>
</reference>
<feature type="domain" description="GFO/IDH/MocA-like oxidoreductase" evidence="3">
    <location>
        <begin position="133"/>
        <end position="269"/>
    </location>
</feature>
<dbReference type="RefSeq" id="WP_125657584.1">
    <property type="nucleotide sequence ID" value="NZ_AP019308.1"/>
</dbReference>
<dbReference type="Pfam" id="PF01408">
    <property type="entry name" value="GFO_IDH_MocA"/>
    <property type="match status" value="1"/>
</dbReference>
<dbReference type="InterPro" id="IPR050463">
    <property type="entry name" value="Gfo/Idh/MocA_oxidrdct_glycsds"/>
</dbReference>
<name>A0A3G9JBP4_9BACL</name>
<sequence>MKEIKIGLIGLGGMANVHLEQMAKLEGVHVTAICDSNAQAVEQAGDKLNIAQEHRYADYADLIADDEVDAILSITPNNVHYEIVKCCLLHKKPFMTEKPFTRTYEEALELFELYETDPIPSMVGFSYRYVPSFRYARDLIREGKLGAIRSVFVQYLQSWGVSMVGTPMNWRYQSSITGTGALADLGSHMVDAARFMIGEFTEVTAQMKTFISKRHDPATGSEGTVDVDDFTGFLATLEGDVAGVFQTSRNAYGSGNQLEVTIYGDLGTLSVSCERGNELTWIRPQAESGDPSLSVTGRHQVPAPYAVTQMQDFADMLRGSVRDELPGLQDGYANQEVLEAIAQAASLKRTIAPADIRTQTRTAEGVS</sequence>
<dbReference type="SUPFAM" id="SSF55347">
    <property type="entry name" value="Glyceraldehyde-3-phosphate dehydrogenase-like, C-terminal domain"/>
    <property type="match status" value="1"/>
</dbReference>
<proteinExistence type="predicted"/>
<dbReference type="Gene3D" id="3.40.50.720">
    <property type="entry name" value="NAD(P)-binding Rossmann-like Domain"/>
    <property type="match status" value="1"/>
</dbReference>
<dbReference type="KEGG" id="pbk:Back11_26430"/>
<dbReference type="SUPFAM" id="SSF51735">
    <property type="entry name" value="NAD(P)-binding Rossmann-fold domains"/>
    <property type="match status" value="1"/>
</dbReference>
<evidence type="ECO:0000256" key="1">
    <source>
        <dbReference type="ARBA" id="ARBA00023002"/>
    </source>
</evidence>
<evidence type="ECO:0000313" key="4">
    <source>
        <dbReference type="EMBL" id="BBH21298.1"/>
    </source>
</evidence>
<protein>
    <submittedName>
        <fullName evidence="4">Oxidoreductase</fullName>
    </submittedName>
</protein>
<dbReference type="Proteomes" id="UP000275368">
    <property type="component" value="Chromosome"/>
</dbReference>
<evidence type="ECO:0000313" key="5">
    <source>
        <dbReference type="Proteomes" id="UP000275368"/>
    </source>
</evidence>
<dbReference type="OrthoDB" id="9815825at2"/>
<feature type="domain" description="Gfo/Idh/MocA-like oxidoreductase N-terminal" evidence="2">
    <location>
        <begin position="4"/>
        <end position="122"/>
    </location>
</feature>
<keyword evidence="1" id="KW-0560">Oxidoreductase</keyword>
<evidence type="ECO:0000259" key="3">
    <source>
        <dbReference type="Pfam" id="PF22725"/>
    </source>
</evidence>
<dbReference type="GO" id="GO:0000166">
    <property type="term" value="F:nucleotide binding"/>
    <property type="evidence" value="ECO:0007669"/>
    <property type="project" value="InterPro"/>
</dbReference>
<dbReference type="InterPro" id="IPR036291">
    <property type="entry name" value="NAD(P)-bd_dom_sf"/>
</dbReference>
<dbReference type="AlphaFoldDB" id="A0A3G9JBP4"/>
<evidence type="ECO:0000259" key="2">
    <source>
        <dbReference type="Pfam" id="PF01408"/>
    </source>
</evidence>
<dbReference type="InterPro" id="IPR000683">
    <property type="entry name" value="Gfo/Idh/MocA-like_OxRdtase_N"/>
</dbReference>
<dbReference type="PANTHER" id="PTHR43818">
    <property type="entry name" value="BCDNA.GH03377"/>
    <property type="match status" value="1"/>
</dbReference>
<dbReference type="GO" id="GO:0016491">
    <property type="term" value="F:oxidoreductase activity"/>
    <property type="evidence" value="ECO:0007669"/>
    <property type="project" value="UniProtKB-KW"/>
</dbReference>
<gene>
    <name evidence="4" type="ORF">Back11_26430</name>
</gene>
<accession>A0A3G9JBP4</accession>
<dbReference type="InterPro" id="IPR055170">
    <property type="entry name" value="GFO_IDH_MocA-like_dom"/>
</dbReference>
<dbReference type="Gene3D" id="3.30.360.10">
    <property type="entry name" value="Dihydrodipicolinate Reductase, domain 2"/>
    <property type="match status" value="1"/>
</dbReference>
<organism evidence="4 5">
    <name type="scientific">Paenibacillus baekrokdamisoli</name>
    <dbReference type="NCBI Taxonomy" id="1712516"/>
    <lineage>
        <taxon>Bacteria</taxon>
        <taxon>Bacillati</taxon>
        <taxon>Bacillota</taxon>
        <taxon>Bacilli</taxon>
        <taxon>Bacillales</taxon>
        <taxon>Paenibacillaceae</taxon>
        <taxon>Paenibacillus</taxon>
    </lineage>
</organism>
<keyword evidence="5" id="KW-1185">Reference proteome</keyword>
<dbReference type="Pfam" id="PF22725">
    <property type="entry name" value="GFO_IDH_MocA_C3"/>
    <property type="match status" value="1"/>
</dbReference>
<dbReference type="PANTHER" id="PTHR43818:SF11">
    <property type="entry name" value="BCDNA.GH03377"/>
    <property type="match status" value="1"/>
</dbReference>
<dbReference type="EMBL" id="AP019308">
    <property type="protein sequence ID" value="BBH21298.1"/>
    <property type="molecule type" value="Genomic_DNA"/>
</dbReference>